<name>J3MTV9_ORYBR</name>
<dbReference type="AlphaFoldDB" id="J3MTV9"/>
<feature type="transmembrane region" description="Helical" evidence="1">
    <location>
        <begin position="7"/>
        <end position="26"/>
    </location>
</feature>
<dbReference type="Gramene" id="OB08G25400.1">
    <property type="protein sequence ID" value="OB08G25400.1"/>
    <property type="gene ID" value="OB08G25400"/>
</dbReference>
<keyword evidence="3" id="KW-1185">Reference proteome</keyword>
<evidence type="ECO:0000313" key="3">
    <source>
        <dbReference type="Proteomes" id="UP000006038"/>
    </source>
</evidence>
<reference evidence="2" key="1">
    <citation type="journal article" date="2013" name="Nat. Commun.">
        <title>Whole-genome sequencing of Oryza brachyantha reveals mechanisms underlying Oryza genome evolution.</title>
        <authorList>
            <person name="Chen J."/>
            <person name="Huang Q."/>
            <person name="Gao D."/>
            <person name="Wang J."/>
            <person name="Lang Y."/>
            <person name="Liu T."/>
            <person name="Li B."/>
            <person name="Bai Z."/>
            <person name="Luis Goicoechea J."/>
            <person name="Liang C."/>
            <person name="Chen C."/>
            <person name="Zhang W."/>
            <person name="Sun S."/>
            <person name="Liao Y."/>
            <person name="Zhang X."/>
            <person name="Yang L."/>
            <person name="Song C."/>
            <person name="Wang M."/>
            <person name="Shi J."/>
            <person name="Liu G."/>
            <person name="Liu J."/>
            <person name="Zhou H."/>
            <person name="Zhou W."/>
            <person name="Yu Q."/>
            <person name="An N."/>
            <person name="Chen Y."/>
            <person name="Cai Q."/>
            <person name="Wang B."/>
            <person name="Liu B."/>
            <person name="Min J."/>
            <person name="Huang Y."/>
            <person name="Wu H."/>
            <person name="Li Z."/>
            <person name="Zhang Y."/>
            <person name="Yin Y."/>
            <person name="Song W."/>
            <person name="Jiang J."/>
            <person name="Jackson S.A."/>
            <person name="Wing R.A."/>
            <person name="Wang J."/>
            <person name="Chen M."/>
        </authorList>
    </citation>
    <scope>NUCLEOTIDE SEQUENCE [LARGE SCALE GENOMIC DNA]</scope>
    <source>
        <strain evidence="2">cv. IRGC 101232</strain>
    </source>
</reference>
<dbReference type="HOGENOM" id="CLU_3127539_0_0_1"/>
<sequence length="50" mass="5703">MLVRGPFSCVLLSSGLCLPFVFLYWYCHPHVSLLLSCWNSARVWESPSSL</sequence>
<keyword evidence="1" id="KW-1133">Transmembrane helix</keyword>
<evidence type="ECO:0000313" key="2">
    <source>
        <dbReference type="EnsemblPlants" id="OB08G25400.1"/>
    </source>
</evidence>
<accession>J3MTV9</accession>
<keyword evidence="1" id="KW-0812">Transmembrane</keyword>
<evidence type="ECO:0000256" key="1">
    <source>
        <dbReference type="SAM" id="Phobius"/>
    </source>
</evidence>
<dbReference type="Proteomes" id="UP000006038">
    <property type="component" value="Chromosome 8"/>
</dbReference>
<proteinExistence type="predicted"/>
<reference evidence="2" key="2">
    <citation type="submission" date="2013-04" db="UniProtKB">
        <authorList>
            <consortium name="EnsemblPlants"/>
        </authorList>
    </citation>
    <scope>IDENTIFICATION</scope>
</reference>
<protein>
    <submittedName>
        <fullName evidence="2">Uncharacterized protein</fullName>
    </submittedName>
</protein>
<keyword evidence="1" id="KW-0472">Membrane</keyword>
<organism evidence="2">
    <name type="scientific">Oryza brachyantha</name>
    <name type="common">malo sina</name>
    <dbReference type="NCBI Taxonomy" id="4533"/>
    <lineage>
        <taxon>Eukaryota</taxon>
        <taxon>Viridiplantae</taxon>
        <taxon>Streptophyta</taxon>
        <taxon>Embryophyta</taxon>
        <taxon>Tracheophyta</taxon>
        <taxon>Spermatophyta</taxon>
        <taxon>Magnoliopsida</taxon>
        <taxon>Liliopsida</taxon>
        <taxon>Poales</taxon>
        <taxon>Poaceae</taxon>
        <taxon>BOP clade</taxon>
        <taxon>Oryzoideae</taxon>
        <taxon>Oryzeae</taxon>
        <taxon>Oryzinae</taxon>
        <taxon>Oryza</taxon>
    </lineage>
</organism>
<dbReference type="EnsemblPlants" id="OB08G25400.1">
    <property type="protein sequence ID" value="OB08G25400.1"/>
    <property type="gene ID" value="OB08G25400"/>
</dbReference>